<evidence type="ECO:0000256" key="3">
    <source>
        <dbReference type="ARBA" id="ARBA00022723"/>
    </source>
</evidence>
<gene>
    <name evidence="10" type="ORF">GCM10023168_17530</name>
</gene>
<dbReference type="PANTHER" id="PTHR37424">
    <property type="entry name" value="BACTERIOFERRITIN-ASSOCIATED FERREDOXIN"/>
    <property type="match status" value="1"/>
</dbReference>
<keyword evidence="5" id="KW-0408">Iron</keyword>
<evidence type="ECO:0000256" key="4">
    <source>
        <dbReference type="ARBA" id="ARBA00022982"/>
    </source>
</evidence>
<evidence type="ECO:0000313" key="11">
    <source>
        <dbReference type="Proteomes" id="UP001500945"/>
    </source>
</evidence>
<evidence type="ECO:0000256" key="5">
    <source>
        <dbReference type="ARBA" id="ARBA00023004"/>
    </source>
</evidence>
<evidence type="ECO:0000256" key="8">
    <source>
        <dbReference type="ARBA" id="ARBA00046332"/>
    </source>
</evidence>
<comment type="caution">
    <text evidence="10">The sequence shown here is derived from an EMBL/GenBank/DDBJ whole genome shotgun (WGS) entry which is preliminary data.</text>
</comment>
<dbReference type="InterPro" id="IPR041854">
    <property type="entry name" value="BFD-like_2Fe2S-bd_dom_sf"/>
</dbReference>
<feature type="domain" description="BFD-like [2Fe-2S]-binding" evidence="9">
    <location>
        <begin position="2"/>
        <end position="48"/>
    </location>
</feature>
<keyword evidence="11" id="KW-1185">Reference proteome</keyword>
<evidence type="ECO:0000259" key="9">
    <source>
        <dbReference type="Pfam" id="PF04324"/>
    </source>
</evidence>
<reference evidence="11" key="1">
    <citation type="journal article" date="2019" name="Int. J. Syst. Evol. Microbiol.">
        <title>The Global Catalogue of Microorganisms (GCM) 10K type strain sequencing project: providing services to taxonomists for standard genome sequencing and annotation.</title>
        <authorList>
            <consortium name="The Broad Institute Genomics Platform"/>
            <consortium name="The Broad Institute Genome Sequencing Center for Infectious Disease"/>
            <person name="Wu L."/>
            <person name="Ma J."/>
        </authorList>
    </citation>
    <scope>NUCLEOTIDE SEQUENCE [LARGE SCALE GENOMIC DNA]</scope>
    <source>
        <strain evidence="11">JCM 17809</strain>
    </source>
</reference>
<keyword evidence="2" id="KW-0001">2Fe-2S</keyword>
<protein>
    <recommendedName>
        <fullName evidence="7">Bacterioferritin-associated ferredoxin</fullName>
    </recommendedName>
</protein>
<dbReference type="Proteomes" id="UP001500945">
    <property type="component" value="Unassembled WGS sequence"/>
</dbReference>
<evidence type="ECO:0000256" key="6">
    <source>
        <dbReference type="ARBA" id="ARBA00023014"/>
    </source>
</evidence>
<evidence type="ECO:0000256" key="2">
    <source>
        <dbReference type="ARBA" id="ARBA00022714"/>
    </source>
</evidence>
<organism evidence="10 11">
    <name type="scientific">Fodinibacter luteus</name>
    <dbReference type="NCBI Taxonomy" id="552064"/>
    <lineage>
        <taxon>Bacteria</taxon>
        <taxon>Bacillati</taxon>
        <taxon>Actinomycetota</taxon>
        <taxon>Actinomycetes</taxon>
        <taxon>Micrococcales</taxon>
        <taxon>Intrasporangiaceae</taxon>
        <taxon>Fodinibacter (ex Wang et al. 2009)</taxon>
    </lineage>
</organism>
<keyword evidence="1" id="KW-0813">Transport</keyword>
<dbReference type="RefSeq" id="WP_345204736.1">
    <property type="nucleotide sequence ID" value="NZ_BAABGM010000011.1"/>
</dbReference>
<evidence type="ECO:0000313" key="10">
    <source>
        <dbReference type="EMBL" id="GAA4404614.1"/>
    </source>
</evidence>
<name>A0ABP8KF27_9MICO</name>
<proteinExistence type="inferred from homology"/>
<dbReference type="PANTHER" id="PTHR37424:SF1">
    <property type="entry name" value="BACTERIOFERRITIN-ASSOCIATED FERREDOXIN"/>
    <property type="match status" value="1"/>
</dbReference>
<dbReference type="Pfam" id="PF04324">
    <property type="entry name" value="Fer2_BFD"/>
    <property type="match status" value="1"/>
</dbReference>
<dbReference type="InterPro" id="IPR007419">
    <property type="entry name" value="BFD-like_2Fe2S-bd_dom"/>
</dbReference>
<comment type="similarity">
    <text evidence="8">Belongs to the Bfd family.</text>
</comment>
<dbReference type="Gene3D" id="1.10.10.1100">
    <property type="entry name" value="BFD-like [2Fe-2S]-binding domain"/>
    <property type="match status" value="1"/>
</dbReference>
<evidence type="ECO:0000256" key="7">
    <source>
        <dbReference type="ARBA" id="ARBA00039386"/>
    </source>
</evidence>
<dbReference type="InterPro" id="IPR052371">
    <property type="entry name" value="BFD-associated_ferredoxin"/>
</dbReference>
<accession>A0ABP8KF27</accession>
<dbReference type="EMBL" id="BAABGM010000011">
    <property type="protein sequence ID" value="GAA4404614.1"/>
    <property type="molecule type" value="Genomic_DNA"/>
</dbReference>
<keyword evidence="4" id="KW-0249">Electron transport</keyword>
<keyword evidence="3" id="KW-0479">Metal-binding</keyword>
<evidence type="ECO:0000256" key="1">
    <source>
        <dbReference type="ARBA" id="ARBA00022448"/>
    </source>
</evidence>
<sequence>MIVCHCHVVNDAAIARAVEAGASNLAQVCRSTGAGRDCGACVFSVRRLVCEHVASQVPESAEPIHAAS</sequence>
<keyword evidence="6" id="KW-0411">Iron-sulfur</keyword>